<feature type="domain" description="MIF4G" evidence="2">
    <location>
        <begin position="163"/>
        <end position="363"/>
    </location>
</feature>
<feature type="region of interest" description="Disordered" evidence="1">
    <location>
        <begin position="1"/>
        <end position="64"/>
    </location>
</feature>
<dbReference type="OrthoDB" id="514777at2759"/>
<dbReference type="STRING" id="74557.A0A1W0A4X3"/>
<gene>
    <name evidence="3" type="ORF">THRCLA_02526</name>
</gene>
<dbReference type="EMBL" id="JNBS01000471">
    <property type="protein sequence ID" value="OQS05327.1"/>
    <property type="molecule type" value="Genomic_DNA"/>
</dbReference>
<accession>A0A1W0A4X3</accession>
<feature type="compositionally biased region" description="Basic residues" evidence="1">
    <location>
        <begin position="28"/>
        <end position="38"/>
    </location>
</feature>
<dbReference type="SUPFAM" id="SSF48371">
    <property type="entry name" value="ARM repeat"/>
    <property type="match status" value="1"/>
</dbReference>
<dbReference type="InterPro" id="IPR003890">
    <property type="entry name" value="MIF4G-like_typ-3"/>
</dbReference>
<dbReference type="Pfam" id="PF07145">
    <property type="entry name" value="PAM2"/>
    <property type="match status" value="1"/>
</dbReference>
<dbReference type="PANTHER" id="PTHR23253">
    <property type="entry name" value="EUKARYOTIC TRANSLATION INITIATION FACTOR 4 GAMMA"/>
    <property type="match status" value="1"/>
</dbReference>
<dbReference type="SMART" id="SM00543">
    <property type="entry name" value="MIF4G"/>
    <property type="match status" value="1"/>
</dbReference>
<evidence type="ECO:0000313" key="3">
    <source>
        <dbReference type="EMBL" id="OQS05327.1"/>
    </source>
</evidence>
<keyword evidence="4" id="KW-1185">Reference proteome</keyword>
<dbReference type="Pfam" id="PF02854">
    <property type="entry name" value="MIF4G"/>
    <property type="match status" value="1"/>
</dbReference>
<dbReference type="GO" id="GO:0003723">
    <property type="term" value="F:RNA binding"/>
    <property type="evidence" value="ECO:0007669"/>
    <property type="project" value="InterPro"/>
</dbReference>
<proteinExistence type="predicted"/>
<dbReference type="InterPro" id="IPR016024">
    <property type="entry name" value="ARM-type_fold"/>
</dbReference>
<dbReference type="AlphaFoldDB" id="A0A1W0A4X3"/>
<comment type="caution">
    <text evidence="3">The sequence shown here is derived from an EMBL/GenBank/DDBJ whole genome shotgun (WGS) entry which is preliminary data.</text>
</comment>
<evidence type="ECO:0000313" key="4">
    <source>
        <dbReference type="Proteomes" id="UP000243217"/>
    </source>
</evidence>
<dbReference type="Proteomes" id="UP000243217">
    <property type="component" value="Unassembled WGS sequence"/>
</dbReference>
<sequence>MTSKLNPNAGAFVPSFSTSIDPVPAPAKARRSGAHHGKTSPPNKAIQLSAPASEATQQPEQTQIGRIINGRQHYTIAELLQFRSICTTPPPDLQMSSIHAGTPKDNRSAKTPKKEKQSNRPMMHYDPSTLPYFKEAGNSTPTAPSKEAIKTTDDPEKETKDALEAFTSILTSSSESWITQVKSVPVTCTSTLQAVVGLLFDRAIAEPNESDHYANLCTSLSESLPEFKDGARTINFRRVLLTKCYEALVEEATNSWRRQCMLNNVVFIGELFRRQLLTENIMHVCVAMMLDSEEDNTIPDQCVLKAACRLLSLVGDLLDGSSPASRRTMDEYFDALQRIACSSTLPIELRPLLQETLEARSNGWPRKRHDATT</sequence>
<reference evidence="3 4" key="1">
    <citation type="journal article" date="2014" name="Genome Biol. Evol.">
        <title>The secreted proteins of Achlya hypogyna and Thraustotheca clavata identify the ancestral oomycete secretome and reveal gene acquisitions by horizontal gene transfer.</title>
        <authorList>
            <person name="Misner I."/>
            <person name="Blouin N."/>
            <person name="Leonard G."/>
            <person name="Richards T.A."/>
            <person name="Lane C.E."/>
        </authorList>
    </citation>
    <scope>NUCLEOTIDE SEQUENCE [LARGE SCALE GENOMIC DNA]</scope>
    <source>
        <strain evidence="3 4">ATCC 34112</strain>
    </source>
</reference>
<feature type="region of interest" description="Disordered" evidence="1">
    <location>
        <begin position="90"/>
        <end position="157"/>
    </location>
</feature>
<evidence type="ECO:0000259" key="2">
    <source>
        <dbReference type="SMART" id="SM00543"/>
    </source>
</evidence>
<dbReference type="InterPro" id="IPR009818">
    <property type="entry name" value="PAM2_motif"/>
</dbReference>
<protein>
    <recommendedName>
        <fullName evidence="2">MIF4G domain-containing protein</fullName>
    </recommendedName>
</protein>
<organism evidence="3 4">
    <name type="scientific">Thraustotheca clavata</name>
    <dbReference type="NCBI Taxonomy" id="74557"/>
    <lineage>
        <taxon>Eukaryota</taxon>
        <taxon>Sar</taxon>
        <taxon>Stramenopiles</taxon>
        <taxon>Oomycota</taxon>
        <taxon>Saprolegniomycetes</taxon>
        <taxon>Saprolegniales</taxon>
        <taxon>Achlyaceae</taxon>
        <taxon>Thraustotheca</taxon>
    </lineage>
</organism>
<feature type="compositionally biased region" description="Polar residues" evidence="1">
    <location>
        <begin position="54"/>
        <end position="64"/>
    </location>
</feature>
<feature type="compositionally biased region" description="Basic and acidic residues" evidence="1">
    <location>
        <begin position="147"/>
        <end position="157"/>
    </location>
</feature>
<feature type="compositionally biased region" description="Basic and acidic residues" evidence="1">
    <location>
        <begin position="102"/>
        <end position="118"/>
    </location>
</feature>
<dbReference type="Gene3D" id="1.25.40.180">
    <property type="match status" value="1"/>
</dbReference>
<name>A0A1W0A4X3_9STRA</name>
<evidence type="ECO:0000256" key="1">
    <source>
        <dbReference type="SAM" id="MobiDB-lite"/>
    </source>
</evidence>